<dbReference type="PANTHER" id="PTHR43642">
    <property type="entry name" value="HYBRID SIGNAL TRANSDUCTION HISTIDINE KINASE G"/>
    <property type="match status" value="1"/>
</dbReference>
<evidence type="ECO:0000313" key="2">
    <source>
        <dbReference type="EMBL" id="RUT02027.1"/>
    </source>
</evidence>
<feature type="domain" description="Protein kinase" evidence="1">
    <location>
        <begin position="6"/>
        <end position="273"/>
    </location>
</feature>
<protein>
    <submittedName>
        <fullName evidence="2">Serine/threonine protein kinase</fullName>
    </submittedName>
</protein>
<gene>
    <name evidence="2" type="ORF">DSM106972_061020</name>
</gene>
<dbReference type="InterPro" id="IPR041664">
    <property type="entry name" value="AAA_16"/>
</dbReference>
<dbReference type="GO" id="GO:0004674">
    <property type="term" value="F:protein serine/threonine kinase activity"/>
    <property type="evidence" value="ECO:0007669"/>
    <property type="project" value="UniProtKB-KW"/>
</dbReference>
<dbReference type="InterPro" id="IPR029016">
    <property type="entry name" value="GAF-like_dom_sf"/>
</dbReference>
<dbReference type="PANTHER" id="PTHR43642:SF1">
    <property type="entry name" value="HYBRID SIGNAL TRANSDUCTION HISTIDINE KINASE G"/>
    <property type="match status" value="1"/>
</dbReference>
<evidence type="ECO:0000313" key="3">
    <source>
        <dbReference type="Proteomes" id="UP000271624"/>
    </source>
</evidence>
<dbReference type="OrthoDB" id="573511at2"/>
<proteinExistence type="predicted"/>
<comment type="caution">
    <text evidence="2">The sequence shown here is derived from an EMBL/GenBank/DDBJ whole genome shotgun (WGS) entry which is preliminary data.</text>
</comment>
<dbReference type="Pfam" id="PF13191">
    <property type="entry name" value="AAA_16"/>
    <property type="match status" value="1"/>
</dbReference>
<keyword evidence="3" id="KW-1185">Reference proteome</keyword>
<keyword evidence="2" id="KW-0723">Serine/threonine-protein kinase</keyword>
<sequence length="1913" mass="218475">MDILGYDCREIIYESESSLIYRAQRKVDNQQVILKILKPAYPSPKILAQFQREYEITKNLSLRNTIDVYSLESERHQWLMVLEDFGGQSLTRLMQGKQFTLNEFLPLAIEIVDILGQVHKRNIIHKDINPSNIVWNQKTGQLKLIDFGISTVLPKEVSTFRNPNLLEGTIAYISPEQTGRMNRAIDYRTDFYSLGVTFYELLTLTLPFPTQDALELVHCHIAKQPVAPHNHNIDIPVVISEILLKLMAKNGEDRYQSAYGIKADLEECRRQWHTGKINSFKLGQHDVSRFQIPQKLYGREQEINTLLAAMERVSQGNEMILVTGYSGIGKSSLVQEIYKPITKQQGYFTSGKFDQFQRNIPYSSFVQAFRSLIQQLLTESQVKIDTWREKLLTAFGANGQVIIDVIPEVELIVGQQPTVPELAPAEAQNRFNLVFQNFIQVFTQAEHPLVLFLDDLQWSDIASLKLIELLMTASCNRYFLIIGAYRDNEVSVSHPLMLTIDEIKKLGATVNDILLTNLSLPNITQLIADTLNASTEEVKPLAKLVLDKTHGNPFFINEFLKLLYSTQLFKFDYQSGAWEWNLAQIQISEITDNVVELMASRVRQLGEQTQEVLKLAACIGNSFNLETLAIVYKKSPRETASDLWQAIAEGLILPLSDTYKLIDFDIQGLATDVNVEYKFAHDRIQQAAYSLIPGAQKQAVHYQVGRLLLENTPFQREQKIFNIVNHLNLGCNCIIQQIEKDNLAQLNLKAGKKAKASTAYEGALRYLMVGINLLGESWQRLYDLTLALYVEAVEAAYLCGQFDQMEELASVVLQKTSIPLDKVKVYEVKISAYSTQNQIQKAIDTGLIALKLLGVSLPKQPSKIDILLYLLETKLALLGKRIEDLIDLPQMSDKIALAIMRILSAITPAAYFATPNLLPIVIFKGVNLSIKYGNTNLSAMTYACYGLILCGRLGNIRTGSDFGNLALELLDKFNAQKIRPKVTYIVNGFVKHWHSHVRQTLPSLLESYFSAIEIGDLQYASYCGFNHSFYFYYVGNELGFVSQEIAKFNEFIHKFKQELYYESILMTWQTVLNLMGYSDCPYRLVGQVYNEEETSLSQLEAKNNQNMIFQLYFDKLMLCYLFEKYQLALEYAAIAEKYLDGLVGTLCVPAYHFYTSLIQLAIYTNASKVEQKRLYRKMQASQNKIKKWAHHAPMNHLNKFFLIEAERYRILGREIKAADCYDKAIALAQENKYIHEEALAYELAAKFYLDAGKTTIAEAYMQNARYHYLIWGAAAKVKDLDKKYPQLLNRKLEATTPIISTITSLTKSSNALDFDTVMKALQTISSEIMLDSLLVNLMKIVIENAGAQTGFILLKKQERLLTAAQGNINKDEFIVIQTEINKNYQLPISLINYVEITKEDVVLNDAVHQGRFTNDPYIINNQPQSILCVPIINQGQLIGLLYLENSLSKGAFTLERLKVLKLLSSQAAISLKNAQLYEEKTALSINLQQAHLALAESNQTLEQKVIERTQELSQTLEVLKDTQAKLVFENDLLRNAEQPSTYDYQVGGSLPMDAPTYVVRAADRHLYKALNLGEFCYILNARQMGKSSLMVRMMHHLQQEKFSCGAIDLTRFGSENITPNQWYKGLAVELWRSFGLLSKVNFKAWWNSHQDLLPVQCLSLFIEDILLQEVKSEKIFIFIDEIDSILGSNFPVNDFFAFIRFCYNQRTINLEYRRLTFVLLGVATPTEFIVDYKRTPFNIGQAIQLEGFKDHEAQPLLHGLAQKVSNPQVVLKEVLLWTNGQPFLTQKLCKLIRNSSSPIPTNQEAEWIQNLVQESILDNWECQDQPEHLITIRDRILRSEHQPARLLEIYKQVLQQVEVAAVDSPEERELLLSGLLIKHQGCLKVHNRIYKSIFNSSWIELHLDKIVIYNTRY</sequence>
<dbReference type="Pfam" id="PF00069">
    <property type="entry name" value="Pkinase"/>
    <property type="match status" value="1"/>
</dbReference>
<dbReference type="Pfam" id="PF01590">
    <property type="entry name" value="GAF"/>
    <property type="match status" value="1"/>
</dbReference>
<dbReference type="Gene3D" id="1.10.510.10">
    <property type="entry name" value="Transferase(Phosphotransferase) domain 1"/>
    <property type="match status" value="1"/>
</dbReference>
<dbReference type="SUPFAM" id="SSF52540">
    <property type="entry name" value="P-loop containing nucleoside triphosphate hydrolases"/>
    <property type="match status" value="2"/>
</dbReference>
<dbReference type="Gene3D" id="3.40.50.300">
    <property type="entry name" value="P-loop containing nucleotide triphosphate hydrolases"/>
    <property type="match status" value="2"/>
</dbReference>
<dbReference type="Pfam" id="PF14516">
    <property type="entry name" value="AAA_35"/>
    <property type="match status" value="1"/>
</dbReference>
<dbReference type="SMART" id="SM00065">
    <property type="entry name" value="GAF"/>
    <property type="match status" value="1"/>
</dbReference>
<dbReference type="InterPro" id="IPR000719">
    <property type="entry name" value="Prot_kinase_dom"/>
</dbReference>
<dbReference type="InterPro" id="IPR053159">
    <property type="entry name" value="Hybrid_Histidine_Kinase"/>
</dbReference>
<dbReference type="Proteomes" id="UP000271624">
    <property type="component" value="Unassembled WGS sequence"/>
</dbReference>
<organism evidence="2 3">
    <name type="scientific">Dulcicalothrix desertica PCC 7102</name>
    <dbReference type="NCBI Taxonomy" id="232991"/>
    <lineage>
        <taxon>Bacteria</taxon>
        <taxon>Bacillati</taxon>
        <taxon>Cyanobacteriota</taxon>
        <taxon>Cyanophyceae</taxon>
        <taxon>Nostocales</taxon>
        <taxon>Calotrichaceae</taxon>
        <taxon>Dulcicalothrix</taxon>
    </lineage>
</organism>
<dbReference type="PROSITE" id="PS50011">
    <property type="entry name" value="PROTEIN_KINASE_DOM"/>
    <property type="match status" value="1"/>
</dbReference>
<dbReference type="InterPro" id="IPR027417">
    <property type="entry name" value="P-loop_NTPase"/>
</dbReference>
<keyword evidence="2" id="KW-0418">Kinase</keyword>
<evidence type="ECO:0000259" key="1">
    <source>
        <dbReference type="PROSITE" id="PS50011"/>
    </source>
</evidence>
<reference evidence="2" key="2">
    <citation type="journal article" date="2019" name="Genome Biol. Evol.">
        <title>Day and night: Metabolic profiles and evolutionary relationships of six axenic non-marine cyanobacteria.</title>
        <authorList>
            <person name="Will S.E."/>
            <person name="Henke P."/>
            <person name="Boedeker C."/>
            <person name="Huang S."/>
            <person name="Brinkmann H."/>
            <person name="Rohde M."/>
            <person name="Jarek M."/>
            <person name="Friedl T."/>
            <person name="Seufert S."/>
            <person name="Schumacher M."/>
            <person name="Overmann J."/>
            <person name="Neumann-Schaal M."/>
            <person name="Petersen J."/>
        </authorList>
    </citation>
    <scope>NUCLEOTIDE SEQUENCE [LARGE SCALE GENOMIC DNA]</scope>
    <source>
        <strain evidence="2">PCC 7102</strain>
    </source>
</reference>
<dbReference type="EMBL" id="RSCL01000017">
    <property type="protein sequence ID" value="RUT02027.1"/>
    <property type="molecule type" value="Genomic_DNA"/>
</dbReference>
<dbReference type="GO" id="GO:0005524">
    <property type="term" value="F:ATP binding"/>
    <property type="evidence" value="ECO:0007669"/>
    <property type="project" value="InterPro"/>
</dbReference>
<name>A0A3S1CI29_9CYAN</name>
<dbReference type="SUPFAM" id="SSF48452">
    <property type="entry name" value="TPR-like"/>
    <property type="match status" value="1"/>
</dbReference>
<dbReference type="CDD" id="cd14014">
    <property type="entry name" value="STKc_PknB_like"/>
    <property type="match status" value="1"/>
</dbReference>
<dbReference type="SUPFAM" id="SSF55781">
    <property type="entry name" value="GAF domain-like"/>
    <property type="match status" value="1"/>
</dbReference>
<dbReference type="InterPro" id="IPR011009">
    <property type="entry name" value="Kinase-like_dom_sf"/>
</dbReference>
<dbReference type="RefSeq" id="WP_127084330.1">
    <property type="nucleotide sequence ID" value="NZ_RSCL01000017.1"/>
</dbReference>
<accession>A0A3S1CI29</accession>
<reference evidence="2" key="1">
    <citation type="submission" date="2018-12" db="EMBL/GenBank/DDBJ databases">
        <authorList>
            <person name="Will S."/>
            <person name="Neumann-Schaal M."/>
            <person name="Henke P."/>
        </authorList>
    </citation>
    <scope>NUCLEOTIDE SEQUENCE</scope>
    <source>
        <strain evidence="2">PCC 7102</strain>
    </source>
</reference>
<dbReference type="InterPro" id="IPR011990">
    <property type="entry name" value="TPR-like_helical_dom_sf"/>
</dbReference>
<keyword evidence="2" id="KW-0808">Transferase</keyword>
<dbReference type="Gene3D" id="3.30.200.20">
    <property type="entry name" value="Phosphorylase Kinase, domain 1"/>
    <property type="match status" value="1"/>
</dbReference>
<dbReference type="SMART" id="SM00220">
    <property type="entry name" value="S_TKc"/>
    <property type="match status" value="1"/>
</dbReference>
<dbReference type="InterPro" id="IPR003018">
    <property type="entry name" value="GAF"/>
</dbReference>
<dbReference type="Gene3D" id="3.30.450.40">
    <property type="match status" value="1"/>
</dbReference>
<dbReference type="SUPFAM" id="SSF56112">
    <property type="entry name" value="Protein kinase-like (PK-like)"/>
    <property type="match status" value="1"/>
</dbReference>